<reference evidence="2 3" key="1">
    <citation type="journal article" date="2021" name="Elife">
        <title>Chloroplast acquisition without the gene transfer in kleptoplastic sea slugs, Plakobranchus ocellatus.</title>
        <authorList>
            <person name="Maeda T."/>
            <person name="Takahashi S."/>
            <person name="Yoshida T."/>
            <person name="Shimamura S."/>
            <person name="Takaki Y."/>
            <person name="Nagai Y."/>
            <person name="Toyoda A."/>
            <person name="Suzuki Y."/>
            <person name="Arimoto A."/>
            <person name="Ishii H."/>
            <person name="Satoh N."/>
            <person name="Nishiyama T."/>
            <person name="Hasebe M."/>
            <person name="Maruyama T."/>
            <person name="Minagawa J."/>
            <person name="Obokata J."/>
            <person name="Shigenobu S."/>
        </authorList>
    </citation>
    <scope>NUCLEOTIDE SEQUENCE [LARGE SCALE GENOMIC DNA]</scope>
</reference>
<keyword evidence="2" id="KW-0675">Receptor</keyword>
<gene>
    <name evidence="2" type="ORF">ElyMa_001912000</name>
</gene>
<proteinExistence type="predicted"/>
<dbReference type="Proteomes" id="UP000762676">
    <property type="component" value="Unassembled WGS sequence"/>
</dbReference>
<keyword evidence="3" id="KW-1185">Reference proteome</keyword>
<dbReference type="SMART" id="SM00034">
    <property type="entry name" value="CLECT"/>
    <property type="match status" value="1"/>
</dbReference>
<dbReference type="Gene3D" id="3.10.100.10">
    <property type="entry name" value="Mannose-Binding Protein A, subunit A"/>
    <property type="match status" value="1"/>
</dbReference>
<dbReference type="InterPro" id="IPR050111">
    <property type="entry name" value="C-type_lectin/snaclec_domain"/>
</dbReference>
<accession>A0AAV4ETV1</accession>
<name>A0AAV4ETV1_9GAST</name>
<dbReference type="PANTHER" id="PTHR22803">
    <property type="entry name" value="MANNOSE, PHOSPHOLIPASE, LECTIN RECEPTOR RELATED"/>
    <property type="match status" value="1"/>
</dbReference>
<evidence type="ECO:0000313" key="3">
    <source>
        <dbReference type="Proteomes" id="UP000762676"/>
    </source>
</evidence>
<dbReference type="InterPro" id="IPR016186">
    <property type="entry name" value="C-type_lectin-like/link_sf"/>
</dbReference>
<evidence type="ECO:0000313" key="2">
    <source>
        <dbReference type="EMBL" id="GFR64045.1"/>
    </source>
</evidence>
<dbReference type="SUPFAM" id="SSF56436">
    <property type="entry name" value="C-type lectin-like"/>
    <property type="match status" value="1"/>
</dbReference>
<dbReference type="EMBL" id="BMAT01003874">
    <property type="protein sequence ID" value="GFR64045.1"/>
    <property type="molecule type" value="Genomic_DNA"/>
</dbReference>
<comment type="caution">
    <text evidence="2">The sequence shown here is derived from an EMBL/GenBank/DDBJ whole genome shotgun (WGS) entry which is preliminary data.</text>
</comment>
<feature type="domain" description="C-type lectin" evidence="1">
    <location>
        <begin position="81"/>
        <end position="180"/>
    </location>
</feature>
<protein>
    <submittedName>
        <fullName evidence="2">Macrophage mannose receptor 1-like</fullName>
    </submittedName>
</protein>
<dbReference type="InterPro" id="IPR016187">
    <property type="entry name" value="CTDL_fold"/>
</dbReference>
<dbReference type="AlphaFoldDB" id="A0AAV4ETV1"/>
<dbReference type="PROSITE" id="PS50041">
    <property type="entry name" value="C_TYPE_LECTIN_2"/>
    <property type="match status" value="1"/>
</dbReference>
<dbReference type="Pfam" id="PF00059">
    <property type="entry name" value="Lectin_C"/>
    <property type="match status" value="1"/>
</dbReference>
<sequence>MPQQTSTFEACSWVAILQVGGLGEVWVNCFPKAIATWHGRESNQLPPDLESDALTTLPRSVFTCPVFPPGLQCGNSSWTIYNNNCYYVSAISGDTATASWFEARLACMDMGADLASISGDDENGYITSVISAHPQNAFWIGLNELDLDSYKWTDMQPLSYVNWAKNEPNDAYGAEKCVEIVSNVQRCYHVGGTDPSQRKNYGDSITACGQMVHKATLASIHSNAEESKCHNYPGSHERLSLNLELFEYVCE</sequence>
<dbReference type="InterPro" id="IPR001304">
    <property type="entry name" value="C-type_lectin-like"/>
</dbReference>
<evidence type="ECO:0000259" key="1">
    <source>
        <dbReference type="PROSITE" id="PS50041"/>
    </source>
</evidence>
<organism evidence="2 3">
    <name type="scientific">Elysia marginata</name>
    <dbReference type="NCBI Taxonomy" id="1093978"/>
    <lineage>
        <taxon>Eukaryota</taxon>
        <taxon>Metazoa</taxon>
        <taxon>Spiralia</taxon>
        <taxon>Lophotrochozoa</taxon>
        <taxon>Mollusca</taxon>
        <taxon>Gastropoda</taxon>
        <taxon>Heterobranchia</taxon>
        <taxon>Euthyneura</taxon>
        <taxon>Panpulmonata</taxon>
        <taxon>Sacoglossa</taxon>
        <taxon>Placobranchoidea</taxon>
        <taxon>Plakobranchidae</taxon>
        <taxon>Elysia</taxon>
    </lineage>
</organism>